<dbReference type="Proteomes" id="UP000027931">
    <property type="component" value="Unassembled WGS sequence"/>
</dbReference>
<reference evidence="1 2" key="1">
    <citation type="journal article" date="2013" name="Int. J. Syst. Evol. Microbiol.">
        <title>Tumebacillus flagellatus sp. nov., an alpha-amylase/pullulanase-producing bacterium isolated from cassava wastewater.</title>
        <authorList>
            <person name="Wang Q."/>
            <person name="Xie N."/>
            <person name="Qin Y."/>
            <person name="Shen N."/>
            <person name="Zhu J."/>
            <person name="Mi H."/>
            <person name="Huang R."/>
        </authorList>
    </citation>
    <scope>NUCLEOTIDE SEQUENCE [LARGE SCALE GENOMIC DNA]</scope>
    <source>
        <strain evidence="1 2">GST4</strain>
    </source>
</reference>
<comment type="caution">
    <text evidence="1">The sequence shown here is derived from an EMBL/GenBank/DDBJ whole genome shotgun (WGS) entry which is preliminary data.</text>
</comment>
<dbReference type="AlphaFoldDB" id="A0A074LH15"/>
<name>A0A074LH15_9BACL</name>
<evidence type="ECO:0000313" key="2">
    <source>
        <dbReference type="Proteomes" id="UP000027931"/>
    </source>
</evidence>
<protein>
    <recommendedName>
        <fullName evidence="3">Chemotaxis methyl-accepting receptor HlyB-like 4HB MCP domain-containing protein</fullName>
    </recommendedName>
</protein>
<dbReference type="RefSeq" id="WP_038092861.1">
    <property type="nucleotide sequence ID" value="NZ_JMIR01000036.1"/>
</dbReference>
<dbReference type="EMBL" id="JMIR01000036">
    <property type="protein sequence ID" value="KEO81521.1"/>
    <property type="molecule type" value="Genomic_DNA"/>
</dbReference>
<dbReference type="STRING" id="1157490.EL26_20185"/>
<accession>A0A074LH15</accession>
<proteinExistence type="predicted"/>
<organism evidence="1 2">
    <name type="scientific">Tumebacillus flagellatus</name>
    <dbReference type="NCBI Taxonomy" id="1157490"/>
    <lineage>
        <taxon>Bacteria</taxon>
        <taxon>Bacillati</taxon>
        <taxon>Bacillota</taxon>
        <taxon>Bacilli</taxon>
        <taxon>Bacillales</taxon>
        <taxon>Alicyclobacillaceae</taxon>
        <taxon>Tumebacillus</taxon>
    </lineage>
</organism>
<sequence>MIQTKTAILGVAILALLGSVGTNVYLFNQHKAAERYYLARTFTAAGEDLLQVSSSIDSMLKDPASVSFQMGLLTAHMDGANQRTLDLTSNLTGANPNTESWEVIHQGLDRAMQQVFELNSQIKDNKPLTVDQQQRLKNIRELSDGVFEVFRTSNPNTGDIKSASLQNAVISAKKFSAP</sequence>
<gene>
    <name evidence="1" type="ORF">EL26_20185</name>
</gene>
<keyword evidence="2" id="KW-1185">Reference proteome</keyword>
<evidence type="ECO:0000313" key="1">
    <source>
        <dbReference type="EMBL" id="KEO81521.1"/>
    </source>
</evidence>
<evidence type="ECO:0008006" key="3">
    <source>
        <dbReference type="Google" id="ProtNLM"/>
    </source>
</evidence>